<dbReference type="InterPro" id="IPR000182">
    <property type="entry name" value="GNAT_dom"/>
</dbReference>
<dbReference type="InterPro" id="IPR000835">
    <property type="entry name" value="HTH_MarR-typ"/>
</dbReference>
<evidence type="ECO:0000256" key="2">
    <source>
        <dbReference type="ARBA" id="ARBA00023315"/>
    </source>
</evidence>
<dbReference type="SUPFAM" id="SSF46785">
    <property type="entry name" value="Winged helix' DNA-binding domain"/>
    <property type="match status" value="1"/>
</dbReference>
<dbReference type="Pfam" id="PF00583">
    <property type="entry name" value="Acetyltransf_1"/>
    <property type="match status" value="1"/>
</dbReference>
<dbReference type="InterPro" id="IPR036388">
    <property type="entry name" value="WH-like_DNA-bd_sf"/>
</dbReference>
<dbReference type="EMBL" id="CP088156">
    <property type="protein sequence ID" value="UFZ07070.1"/>
    <property type="molecule type" value="Genomic_DNA"/>
</dbReference>
<gene>
    <name evidence="4" type="ORF">LQG66_12525</name>
</gene>
<sequence>MLDPVSRVRRFNRAVTSEVGALDTSFLGRGRPLGAARVLNAIGHGRSDVAELRDYLALDSGLMSRFLRGLEEEGLVTTKPHPDDARRRIARLTAAGRREFEAYETLSNAQAESMLARHSQPEALLAAMDMVAAALGRNRISVEEADPRGEPARYCLGEYYSELSRRFERGFDVALSRDPDAMDMMPPRGTFFIAMSDGLPLGCVGLKGTGGECAEIKRLWVAPAARGLGLGRRLMDATEDAARKLSIETLRLDTNSALAEAMQLYRRTGWTEIERFNDDPYPDLFFEKRLSPDRPA</sequence>
<dbReference type="PANTHER" id="PTHR43877">
    <property type="entry name" value="AMINOALKYLPHOSPHONATE N-ACETYLTRANSFERASE-RELATED-RELATED"/>
    <property type="match status" value="1"/>
</dbReference>
<dbReference type="Gene3D" id="3.40.630.30">
    <property type="match status" value="1"/>
</dbReference>
<dbReference type="SMART" id="SM00347">
    <property type="entry name" value="HTH_MARR"/>
    <property type="match status" value="1"/>
</dbReference>
<feature type="domain" description="N-acetyltransferase" evidence="3">
    <location>
        <begin position="140"/>
        <end position="291"/>
    </location>
</feature>
<keyword evidence="5" id="KW-1185">Reference proteome</keyword>
<dbReference type="Gene3D" id="1.10.10.10">
    <property type="entry name" value="Winged helix-like DNA-binding domain superfamily/Winged helix DNA-binding domain"/>
    <property type="match status" value="1"/>
</dbReference>
<evidence type="ECO:0000313" key="5">
    <source>
        <dbReference type="Proteomes" id="UP001431010"/>
    </source>
</evidence>
<dbReference type="PANTHER" id="PTHR43877:SF2">
    <property type="entry name" value="AMINOALKYLPHOSPHONATE N-ACETYLTRANSFERASE-RELATED"/>
    <property type="match status" value="1"/>
</dbReference>
<dbReference type="SUPFAM" id="SSF55729">
    <property type="entry name" value="Acyl-CoA N-acyltransferases (Nat)"/>
    <property type="match status" value="1"/>
</dbReference>
<keyword evidence="2 4" id="KW-0012">Acyltransferase</keyword>
<evidence type="ECO:0000313" key="4">
    <source>
        <dbReference type="EMBL" id="UFZ07070.1"/>
    </source>
</evidence>
<protein>
    <submittedName>
        <fullName evidence="4">GNAT family N-acetyltransferase</fullName>
        <ecNumber evidence="4">2.3.1.-</ecNumber>
    </submittedName>
</protein>
<organism evidence="4 5">
    <name type="scientific">Bradyrhizobium ontarionense</name>
    <dbReference type="NCBI Taxonomy" id="2898149"/>
    <lineage>
        <taxon>Bacteria</taxon>
        <taxon>Pseudomonadati</taxon>
        <taxon>Pseudomonadota</taxon>
        <taxon>Alphaproteobacteria</taxon>
        <taxon>Hyphomicrobiales</taxon>
        <taxon>Nitrobacteraceae</taxon>
        <taxon>Bradyrhizobium</taxon>
    </lineage>
</organism>
<dbReference type="InterPro" id="IPR016181">
    <property type="entry name" value="Acyl_CoA_acyltransferase"/>
</dbReference>
<name>A0ABY3RI36_9BRAD</name>
<accession>A0ABY3RI36</accession>
<evidence type="ECO:0000256" key="1">
    <source>
        <dbReference type="ARBA" id="ARBA00022679"/>
    </source>
</evidence>
<keyword evidence="1 4" id="KW-0808">Transferase</keyword>
<proteinExistence type="predicted"/>
<dbReference type="Pfam" id="PF12802">
    <property type="entry name" value="MarR_2"/>
    <property type="match status" value="1"/>
</dbReference>
<dbReference type="InterPro" id="IPR036390">
    <property type="entry name" value="WH_DNA-bd_sf"/>
</dbReference>
<dbReference type="RefSeq" id="WP_231326523.1">
    <property type="nucleotide sequence ID" value="NZ_CP088156.1"/>
</dbReference>
<dbReference type="GO" id="GO:0016746">
    <property type="term" value="F:acyltransferase activity"/>
    <property type="evidence" value="ECO:0007669"/>
    <property type="project" value="UniProtKB-KW"/>
</dbReference>
<dbReference type="InterPro" id="IPR050832">
    <property type="entry name" value="Bact_Acetyltransf"/>
</dbReference>
<dbReference type="PROSITE" id="PS51186">
    <property type="entry name" value="GNAT"/>
    <property type="match status" value="1"/>
</dbReference>
<dbReference type="Proteomes" id="UP001431010">
    <property type="component" value="Chromosome"/>
</dbReference>
<dbReference type="CDD" id="cd04301">
    <property type="entry name" value="NAT_SF"/>
    <property type="match status" value="1"/>
</dbReference>
<dbReference type="EC" id="2.3.1.-" evidence="4"/>
<reference evidence="4" key="1">
    <citation type="journal article" date="2024" name="Antonie Van Leeuwenhoek">
        <title>Bradyrhizobium ontarionense sp. nov., a novel bacterial symbiont isolated from Aeschynomene indica (Indian jointvetch), harbours photosynthesis, nitrogen fixation and nitrous oxide (N2O) reductase genes.</title>
        <authorList>
            <person name="Bromfield E.S.P."/>
            <person name="Cloutier S."/>
        </authorList>
    </citation>
    <scope>NUCLEOTIDE SEQUENCE</scope>
    <source>
        <strain evidence="4">A19</strain>
    </source>
</reference>
<evidence type="ECO:0000259" key="3">
    <source>
        <dbReference type="PROSITE" id="PS51186"/>
    </source>
</evidence>